<dbReference type="EMBL" id="LR797336">
    <property type="protein sequence ID" value="CAB4204103.1"/>
    <property type="molecule type" value="Genomic_DNA"/>
</dbReference>
<reference evidence="6" key="1">
    <citation type="submission" date="2020-05" db="EMBL/GenBank/DDBJ databases">
        <authorList>
            <person name="Chiriac C."/>
            <person name="Salcher M."/>
            <person name="Ghai R."/>
            <person name="Kavagutti S V."/>
        </authorList>
    </citation>
    <scope>NUCLEOTIDE SEQUENCE</scope>
</reference>
<dbReference type="EMBL" id="LR796605">
    <property type="protein sequence ID" value="CAB4153738.1"/>
    <property type="molecule type" value="Genomic_DNA"/>
</dbReference>
<name>A0A6J7XP10_9CAUD</name>
<protein>
    <submittedName>
        <fullName evidence="6">Uncharacterized protein</fullName>
    </submittedName>
</protein>
<dbReference type="EMBL" id="LR796900">
    <property type="protein sequence ID" value="CAB4172989.1"/>
    <property type="molecule type" value="Genomic_DNA"/>
</dbReference>
<accession>A0A6J7XP10</accession>
<evidence type="ECO:0000313" key="5">
    <source>
        <dbReference type="EMBL" id="CAB4204103.1"/>
    </source>
</evidence>
<evidence type="ECO:0000256" key="1">
    <source>
        <dbReference type="SAM" id="Phobius"/>
    </source>
</evidence>
<feature type="transmembrane region" description="Helical" evidence="1">
    <location>
        <begin position="132"/>
        <end position="150"/>
    </location>
</feature>
<keyword evidence="1" id="KW-0812">Transmembrane</keyword>
<evidence type="ECO:0000313" key="2">
    <source>
        <dbReference type="EMBL" id="CAB4153738.1"/>
    </source>
</evidence>
<evidence type="ECO:0000313" key="3">
    <source>
        <dbReference type="EMBL" id="CAB4172989.1"/>
    </source>
</evidence>
<dbReference type="EMBL" id="LR798459">
    <property type="protein sequence ID" value="CAB5238238.1"/>
    <property type="molecule type" value="Genomic_DNA"/>
</dbReference>
<gene>
    <name evidence="4" type="ORF">UFOVP1115_12</name>
    <name evidence="5" type="ORF">UFOVP1390_30</name>
    <name evidence="6" type="ORF">UFOVP1567_11</name>
    <name evidence="2" type="ORF">UFOVP626_24</name>
    <name evidence="3" type="ORF">UFOVP951_19</name>
</gene>
<evidence type="ECO:0000313" key="4">
    <source>
        <dbReference type="EMBL" id="CAB4184519.1"/>
    </source>
</evidence>
<keyword evidence="1" id="KW-0472">Membrane</keyword>
<dbReference type="EMBL" id="LR797068">
    <property type="protein sequence ID" value="CAB4184519.1"/>
    <property type="molecule type" value="Genomic_DNA"/>
</dbReference>
<sequence length="164" mass="18011">MIDPITALAGIQSAISLVKKAAKVANDLGSLAPMIGKMFDAKSVATKAMLEAKRSKKGSNMGTALQIEMALDQAKVFEEELKLLFMQTGKIDVWQKIKARQAEMDRDDAKEMSALKAEEKKAKEKADEMTEIALVIAVVCFLMFFAFVGVNELIDFCQKTRGCV</sequence>
<proteinExistence type="predicted"/>
<organism evidence="6">
    <name type="scientific">uncultured Caudovirales phage</name>
    <dbReference type="NCBI Taxonomy" id="2100421"/>
    <lineage>
        <taxon>Viruses</taxon>
        <taxon>Duplodnaviria</taxon>
        <taxon>Heunggongvirae</taxon>
        <taxon>Uroviricota</taxon>
        <taxon>Caudoviricetes</taxon>
        <taxon>Peduoviridae</taxon>
        <taxon>Maltschvirus</taxon>
        <taxon>Maltschvirus maltsch</taxon>
    </lineage>
</organism>
<keyword evidence="1" id="KW-1133">Transmembrane helix</keyword>
<evidence type="ECO:0000313" key="6">
    <source>
        <dbReference type="EMBL" id="CAB5238238.1"/>
    </source>
</evidence>